<gene>
    <name evidence="2" type="ORF">JCM19240_2633</name>
</gene>
<dbReference type="AlphaFoldDB" id="A0A090TCU7"/>
<keyword evidence="1" id="KW-0732">Signal</keyword>
<sequence>MKPSAITTFILTSLISSASIADSYDANNKTTSDDEWQFLLVFPMIWTPSISGTAGDTDGRTNIDIPFSNIVSNLNFGIMGDFYAQKNRWLFGFRTNYLHIKSDTSATYTPKLPIFPEISANVDVDATMSLNDFFGGYEVTNGLVLLTGVRHTYSSFNVGININGSPITPIESTEHQFDWLVGLKYAHYFNQDWGLSLTVDTNIAGDNDVNRGLNLAGIYRLSELNNIWFGYRYLNLKNESGPTTVDVTQQGPMVGWAFSF</sequence>
<evidence type="ECO:0000256" key="1">
    <source>
        <dbReference type="SAM" id="SignalP"/>
    </source>
</evidence>
<feature type="signal peptide" evidence="1">
    <location>
        <begin position="1"/>
        <end position="18"/>
    </location>
</feature>
<accession>A0A090TCU7</accession>
<organism evidence="2 3">
    <name type="scientific">Vibrio maritimus</name>
    <dbReference type="NCBI Taxonomy" id="990268"/>
    <lineage>
        <taxon>Bacteria</taxon>
        <taxon>Pseudomonadati</taxon>
        <taxon>Pseudomonadota</taxon>
        <taxon>Gammaproteobacteria</taxon>
        <taxon>Vibrionales</taxon>
        <taxon>Vibrionaceae</taxon>
        <taxon>Vibrio</taxon>
    </lineage>
</organism>
<evidence type="ECO:0000313" key="2">
    <source>
        <dbReference type="EMBL" id="GAL36564.1"/>
    </source>
</evidence>
<proteinExistence type="predicted"/>
<keyword evidence="3" id="KW-1185">Reference proteome</keyword>
<reference evidence="2 3" key="2">
    <citation type="submission" date="2014-09" db="EMBL/GenBank/DDBJ databases">
        <authorList>
            <consortium name="NBRP consortium"/>
            <person name="Sawabe T."/>
            <person name="Meirelles P."/>
            <person name="Nakanishi M."/>
            <person name="Sayaka M."/>
            <person name="Hattori M."/>
            <person name="Ohkuma M."/>
        </authorList>
    </citation>
    <scope>NUCLEOTIDE SEQUENCE [LARGE SCALE GENOMIC DNA]</scope>
    <source>
        <strain evidence="2 3">JCM 19240</strain>
    </source>
</reference>
<evidence type="ECO:0000313" key="3">
    <source>
        <dbReference type="Proteomes" id="UP000029224"/>
    </source>
</evidence>
<evidence type="ECO:0008006" key="4">
    <source>
        <dbReference type="Google" id="ProtNLM"/>
    </source>
</evidence>
<feature type="chain" id="PRO_5001864111" description="Outer membrane protein beta-barrel domain-containing protein" evidence="1">
    <location>
        <begin position="19"/>
        <end position="260"/>
    </location>
</feature>
<name>A0A090TCU7_9VIBR</name>
<dbReference type="EMBL" id="BBMT01000011">
    <property type="protein sequence ID" value="GAL36564.1"/>
    <property type="molecule type" value="Genomic_DNA"/>
</dbReference>
<reference evidence="2 3" key="1">
    <citation type="submission" date="2014-09" db="EMBL/GenBank/DDBJ databases">
        <title>Vibrio maritimus JCM 19240. (C210) whole genome shotgun sequence.</title>
        <authorList>
            <person name="Sawabe T."/>
            <person name="Meirelles P."/>
            <person name="Nakanishi M."/>
            <person name="Sayaka M."/>
            <person name="Hattori M."/>
            <person name="Ohkuma M."/>
        </authorList>
    </citation>
    <scope>NUCLEOTIDE SEQUENCE [LARGE SCALE GENOMIC DNA]</scope>
    <source>
        <strain evidence="2 3">JCM 19240</strain>
    </source>
</reference>
<protein>
    <recommendedName>
        <fullName evidence="4">Outer membrane protein beta-barrel domain-containing protein</fullName>
    </recommendedName>
</protein>
<dbReference type="OrthoDB" id="6255351at2"/>
<dbReference type="Proteomes" id="UP000029224">
    <property type="component" value="Unassembled WGS sequence"/>
</dbReference>
<comment type="caution">
    <text evidence="2">The sequence shown here is derived from an EMBL/GenBank/DDBJ whole genome shotgun (WGS) entry which is preliminary data.</text>
</comment>